<accession>A0A843XM06</accession>
<feature type="region of interest" description="Disordered" evidence="1">
    <location>
        <begin position="1"/>
        <end position="24"/>
    </location>
</feature>
<evidence type="ECO:0000313" key="2">
    <source>
        <dbReference type="EMBL" id="MQM20037.1"/>
    </source>
</evidence>
<evidence type="ECO:0000256" key="1">
    <source>
        <dbReference type="SAM" id="MobiDB-lite"/>
    </source>
</evidence>
<dbReference type="Proteomes" id="UP000652761">
    <property type="component" value="Unassembled WGS sequence"/>
</dbReference>
<feature type="compositionally biased region" description="Polar residues" evidence="1">
    <location>
        <begin position="7"/>
        <end position="24"/>
    </location>
</feature>
<evidence type="ECO:0000313" key="3">
    <source>
        <dbReference type="Proteomes" id="UP000652761"/>
    </source>
</evidence>
<proteinExistence type="predicted"/>
<protein>
    <submittedName>
        <fullName evidence="2">Uncharacterized protein</fullName>
    </submittedName>
</protein>
<gene>
    <name evidence="2" type="ORF">Taro_053050</name>
</gene>
<comment type="caution">
    <text evidence="2">The sequence shown here is derived from an EMBL/GenBank/DDBJ whole genome shotgun (WGS) entry which is preliminary data.</text>
</comment>
<dbReference type="EMBL" id="NMUH01009413">
    <property type="protein sequence ID" value="MQM20037.1"/>
    <property type="molecule type" value="Genomic_DNA"/>
</dbReference>
<name>A0A843XM06_COLES</name>
<sequence>MDERSSCRSTKLNKNCGDQPNHHTCSRTTTLLESEGVQEDDKTLTVPLYRDKPRAPPRAWLTSEPGAPN</sequence>
<keyword evidence="3" id="KW-1185">Reference proteome</keyword>
<organism evidence="2 3">
    <name type="scientific">Colocasia esculenta</name>
    <name type="common">Wild taro</name>
    <name type="synonym">Arum esculentum</name>
    <dbReference type="NCBI Taxonomy" id="4460"/>
    <lineage>
        <taxon>Eukaryota</taxon>
        <taxon>Viridiplantae</taxon>
        <taxon>Streptophyta</taxon>
        <taxon>Embryophyta</taxon>
        <taxon>Tracheophyta</taxon>
        <taxon>Spermatophyta</taxon>
        <taxon>Magnoliopsida</taxon>
        <taxon>Liliopsida</taxon>
        <taxon>Araceae</taxon>
        <taxon>Aroideae</taxon>
        <taxon>Colocasieae</taxon>
        <taxon>Colocasia</taxon>
    </lineage>
</organism>
<dbReference type="AlphaFoldDB" id="A0A843XM06"/>
<feature type="region of interest" description="Disordered" evidence="1">
    <location>
        <begin position="48"/>
        <end position="69"/>
    </location>
</feature>
<reference evidence="2" key="1">
    <citation type="submission" date="2017-07" db="EMBL/GenBank/DDBJ databases">
        <title>Taro Niue Genome Assembly and Annotation.</title>
        <authorList>
            <person name="Atibalentja N."/>
            <person name="Keating K."/>
            <person name="Fields C.J."/>
        </authorList>
    </citation>
    <scope>NUCLEOTIDE SEQUENCE</scope>
    <source>
        <strain evidence="2">Niue_2</strain>
        <tissue evidence="2">Leaf</tissue>
    </source>
</reference>